<sequence>MRWPWSAPAPRLADTQADALLQALLSRDGARITDAAHKVAQMFDTTVLDALAAHGERIERSSQGLQFGGMLISNSVHLIAAVRRLRFWHARAGCLCTLNPGYLFFDPRHLIDQRQMQLLGLEAADDGWGECHHVACTRCGRHWRATDREYHYPWWQWIAD</sequence>
<organism evidence="1 2">
    <name type="scientific">Xanthomonas arboricola pv. populi</name>
    <dbReference type="NCBI Taxonomy" id="487823"/>
    <lineage>
        <taxon>Bacteria</taxon>
        <taxon>Pseudomonadati</taxon>
        <taxon>Pseudomonadota</taxon>
        <taxon>Gammaproteobacteria</taxon>
        <taxon>Lysobacterales</taxon>
        <taxon>Lysobacteraceae</taxon>
        <taxon>Xanthomonas</taxon>
    </lineage>
</organism>
<dbReference type="AlphaFoldDB" id="A0A2S6Z3C7"/>
<dbReference type="EMBL" id="MIGV01000015">
    <property type="protein sequence ID" value="PPT75482.1"/>
    <property type="molecule type" value="Genomic_DNA"/>
</dbReference>
<dbReference type="RefSeq" id="WP_104598441.1">
    <property type="nucleotide sequence ID" value="NZ_MIGV01000015.1"/>
</dbReference>
<comment type="caution">
    <text evidence="1">The sequence shown here is derived from an EMBL/GenBank/DDBJ whole genome shotgun (WGS) entry which is preliminary data.</text>
</comment>
<accession>A0A2S6Z3C7</accession>
<name>A0A2S6Z3C7_9XANT</name>
<reference evidence="1 2" key="1">
    <citation type="submission" date="2016-08" db="EMBL/GenBank/DDBJ databases">
        <title>Evolution of the type three secretion system and type three effector repertoires in Xanthomonas.</title>
        <authorList>
            <person name="Merda D."/>
            <person name="Briand M."/>
            <person name="Bosis E."/>
            <person name="Rousseau C."/>
            <person name="Portier P."/>
            <person name="Jacques M.-A."/>
            <person name="Fischer-Le Saux M."/>
        </authorList>
    </citation>
    <scope>NUCLEOTIDE SEQUENCE [LARGE SCALE GENOMIC DNA]</scope>
    <source>
        <strain evidence="1 2">CFBP 3122</strain>
    </source>
</reference>
<protein>
    <submittedName>
        <fullName evidence="1">Uncharacterized protein</fullName>
    </submittedName>
</protein>
<proteinExistence type="predicted"/>
<dbReference type="Proteomes" id="UP000238270">
    <property type="component" value="Unassembled WGS sequence"/>
</dbReference>
<gene>
    <name evidence="1" type="ORF">XaplCFBP3122_13090</name>
</gene>
<evidence type="ECO:0000313" key="2">
    <source>
        <dbReference type="Proteomes" id="UP000238270"/>
    </source>
</evidence>
<evidence type="ECO:0000313" key="1">
    <source>
        <dbReference type="EMBL" id="PPT75482.1"/>
    </source>
</evidence>